<dbReference type="Proteomes" id="UP001187415">
    <property type="component" value="Unassembled WGS sequence"/>
</dbReference>
<comment type="caution">
    <text evidence="1">The sequence shown here is derived from an EMBL/GenBank/DDBJ whole genome shotgun (WGS) entry which is preliminary data.</text>
</comment>
<protein>
    <submittedName>
        <fullName evidence="1">Uncharacterized protein</fullName>
    </submittedName>
</protein>
<proteinExistence type="predicted"/>
<gene>
    <name evidence="1" type="ORF">Q5P01_024019</name>
</gene>
<reference evidence="1" key="1">
    <citation type="submission" date="2023-07" db="EMBL/GenBank/DDBJ databases">
        <title>Chromosome-level Genome Assembly of Striped Snakehead (Channa striata).</title>
        <authorList>
            <person name="Liu H."/>
        </authorList>
    </citation>
    <scope>NUCLEOTIDE SEQUENCE</scope>
    <source>
        <strain evidence="1">Gz</strain>
        <tissue evidence="1">Muscle</tissue>
    </source>
</reference>
<dbReference type="AlphaFoldDB" id="A0AA88LP55"/>
<sequence>MKAMERIILGYVLTQRHSKVAEDLWMNVMKSICAALEQQLTIRTKELLSYSSCLVSAGPTGVSVSPVTLAKKVWQEVLPVG</sequence>
<evidence type="ECO:0000313" key="1">
    <source>
        <dbReference type="EMBL" id="KAK2821060.1"/>
    </source>
</evidence>
<dbReference type="EMBL" id="JAUPFM010000019">
    <property type="protein sequence ID" value="KAK2821060.1"/>
    <property type="molecule type" value="Genomic_DNA"/>
</dbReference>
<organism evidence="1 2">
    <name type="scientific">Channa striata</name>
    <name type="common">Snakehead murrel</name>
    <name type="synonym">Ophicephalus striatus</name>
    <dbReference type="NCBI Taxonomy" id="64152"/>
    <lineage>
        <taxon>Eukaryota</taxon>
        <taxon>Metazoa</taxon>
        <taxon>Chordata</taxon>
        <taxon>Craniata</taxon>
        <taxon>Vertebrata</taxon>
        <taxon>Euteleostomi</taxon>
        <taxon>Actinopterygii</taxon>
        <taxon>Neopterygii</taxon>
        <taxon>Teleostei</taxon>
        <taxon>Neoteleostei</taxon>
        <taxon>Acanthomorphata</taxon>
        <taxon>Anabantaria</taxon>
        <taxon>Anabantiformes</taxon>
        <taxon>Channoidei</taxon>
        <taxon>Channidae</taxon>
        <taxon>Channa</taxon>
    </lineage>
</organism>
<evidence type="ECO:0000313" key="2">
    <source>
        <dbReference type="Proteomes" id="UP001187415"/>
    </source>
</evidence>
<name>A0AA88LP55_CHASR</name>
<keyword evidence="2" id="KW-1185">Reference proteome</keyword>
<accession>A0AA88LP55</accession>